<protein>
    <submittedName>
        <fullName evidence="2">Uncharacterized protein</fullName>
    </submittedName>
</protein>
<keyword evidence="3" id="KW-1185">Reference proteome</keyword>
<organism evidence="2 3">
    <name type="scientific">Symbiodinium natans</name>
    <dbReference type="NCBI Taxonomy" id="878477"/>
    <lineage>
        <taxon>Eukaryota</taxon>
        <taxon>Sar</taxon>
        <taxon>Alveolata</taxon>
        <taxon>Dinophyceae</taxon>
        <taxon>Suessiales</taxon>
        <taxon>Symbiodiniaceae</taxon>
        <taxon>Symbiodinium</taxon>
    </lineage>
</organism>
<evidence type="ECO:0000313" key="2">
    <source>
        <dbReference type="EMBL" id="CAE6966611.1"/>
    </source>
</evidence>
<dbReference type="EMBL" id="CAJNDS010000125">
    <property type="protein sequence ID" value="CAE6966611.1"/>
    <property type="molecule type" value="Genomic_DNA"/>
</dbReference>
<feature type="compositionally biased region" description="Polar residues" evidence="1">
    <location>
        <begin position="140"/>
        <end position="156"/>
    </location>
</feature>
<proteinExistence type="predicted"/>
<reference evidence="2" key="1">
    <citation type="submission" date="2021-02" db="EMBL/GenBank/DDBJ databases">
        <authorList>
            <person name="Dougan E. K."/>
            <person name="Rhodes N."/>
            <person name="Thang M."/>
            <person name="Chan C."/>
        </authorList>
    </citation>
    <scope>NUCLEOTIDE SEQUENCE</scope>
</reference>
<evidence type="ECO:0000256" key="1">
    <source>
        <dbReference type="SAM" id="MobiDB-lite"/>
    </source>
</evidence>
<sequence>MLKEAFERTHGDVEEASAALCMAFREDGVPEEPLLRRSQSSLGSRNHSKVTIYTDHGSGSESDFELPKPQEPSYVQYYTERRARSPPKEGRAEAEEEVPLKLSEQRPADALAEVETDDSNGEVSEQVLRQQAVVDVSRMSKASSLTRDQETGATKSVRNRQRDADSLVTGDVLGLSAW</sequence>
<feature type="compositionally biased region" description="Basic and acidic residues" evidence="1">
    <location>
        <begin position="79"/>
        <end position="93"/>
    </location>
</feature>
<feature type="compositionally biased region" description="Low complexity" evidence="1">
    <location>
        <begin position="36"/>
        <end position="45"/>
    </location>
</feature>
<name>A0A812HZQ8_9DINO</name>
<dbReference type="Proteomes" id="UP000604046">
    <property type="component" value="Unassembled WGS sequence"/>
</dbReference>
<dbReference type="AlphaFoldDB" id="A0A812HZQ8"/>
<gene>
    <name evidence="2" type="ORF">SNAT2548_LOCUS2229</name>
</gene>
<accession>A0A812HZQ8</accession>
<evidence type="ECO:0000313" key="3">
    <source>
        <dbReference type="Proteomes" id="UP000604046"/>
    </source>
</evidence>
<dbReference type="OrthoDB" id="10530255at2759"/>
<comment type="caution">
    <text evidence="2">The sequence shown here is derived from an EMBL/GenBank/DDBJ whole genome shotgun (WGS) entry which is preliminary data.</text>
</comment>
<feature type="region of interest" description="Disordered" evidence="1">
    <location>
        <begin position="29"/>
        <end position="178"/>
    </location>
</feature>